<proteinExistence type="predicted"/>
<evidence type="ECO:0000313" key="2">
    <source>
        <dbReference type="Proteomes" id="UP000826212"/>
    </source>
</evidence>
<name>A0AC61NN80_9BACT</name>
<organism evidence="1 2">
    <name type="scientific">Halosquirtibacter laminarini</name>
    <dbReference type="NCBI Taxonomy" id="3374600"/>
    <lineage>
        <taxon>Bacteria</taxon>
        <taxon>Pseudomonadati</taxon>
        <taxon>Bacteroidota</taxon>
        <taxon>Bacteroidia</taxon>
        <taxon>Marinilabiliales</taxon>
        <taxon>Prolixibacteraceae</taxon>
        <taxon>Halosquirtibacter</taxon>
    </lineage>
</organism>
<accession>A0AC61NN80</accession>
<gene>
    <name evidence="1" type="ORF">K4L44_13660</name>
</gene>
<evidence type="ECO:0000313" key="1">
    <source>
        <dbReference type="EMBL" id="QZE13609.1"/>
    </source>
</evidence>
<keyword evidence="2" id="KW-1185">Reference proteome</keyword>
<protein>
    <submittedName>
        <fullName evidence="1">ArgR family transcriptional regulator</fullName>
    </submittedName>
</protein>
<dbReference type="Proteomes" id="UP000826212">
    <property type="component" value="Chromosome"/>
</dbReference>
<sequence>MKTKKERLIKIVELIKKHHIENHEHLLKLLDEAGYDVAQATLSRDLNSLRVVKMRDNNGGFYYHLPPSQDNDEDPTGNESNTTHVNFLADGFRSLVFSGNMGVIKTIPGYASSIAAIIDGQDIFEILGTIAGDDTILLVVREGITRRAVASKLIELFPRLINTIDITDY</sequence>
<reference evidence="1" key="1">
    <citation type="submission" date="2021-08" db="EMBL/GenBank/DDBJ databases">
        <title>Novel anaerobic bacterium isolated from sea squirt in East Sea, Republic of Korea.</title>
        <authorList>
            <person name="Nguyen T.H."/>
            <person name="Li Z."/>
            <person name="Lee Y.-J."/>
            <person name="Ko J."/>
            <person name="Kim S.-G."/>
        </authorList>
    </citation>
    <scope>NUCLEOTIDE SEQUENCE</scope>
    <source>
        <strain evidence="1">KCTC 25031</strain>
    </source>
</reference>
<dbReference type="EMBL" id="CP081303">
    <property type="protein sequence ID" value="QZE13609.1"/>
    <property type="molecule type" value="Genomic_DNA"/>
</dbReference>